<protein>
    <submittedName>
        <fullName evidence="7">C4-dicarboxylate anaerobic carrier protein</fullName>
    </submittedName>
</protein>
<evidence type="ECO:0000313" key="7">
    <source>
        <dbReference type="EMBL" id="TWH78040.1"/>
    </source>
</evidence>
<feature type="transmembrane region" description="Helical" evidence="6">
    <location>
        <begin position="15"/>
        <end position="33"/>
    </location>
</feature>
<keyword evidence="4 6" id="KW-1133">Transmembrane helix</keyword>
<feature type="transmembrane region" description="Helical" evidence="6">
    <location>
        <begin position="40"/>
        <end position="63"/>
    </location>
</feature>
<feature type="non-terminal residue" evidence="7">
    <location>
        <position position="1"/>
    </location>
</feature>
<reference evidence="7 8" key="1">
    <citation type="journal article" date="2015" name="Stand. Genomic Sci.">
        <title>Genomic Encyclopedia of Bacterial and Archaeal Type Strains, Phase III: the genomes of soil and plant-associated and newly described type strains.</title>
        <authorList>
            <person name="Whitman W.B."/>
            <person name="Woyke T."/>
            <person name="Klenk H.P."/>
            <person name="Zhou Y."/>
            <person name="Lilburn T.G."/>
            <person name="Beck B.J."/>
            <person name="De Vos P."/>
            <person name="Vandamme P."/>
            <person name="Eisen J.A."/>
            <person name="Garrity G."/>
            <person name="Hugenholtz P."/>
            <person name="Kyrpides N.C."/>
        </authorList>
    </citation>
    <scope>NUCLEOTIDE SEQUENCE [LARGE SCALE GENOMIC DNA]</scope>
    <source>
        <strain evidence="7 8">CGMCC 1.10115</strain>
    </source>
</reference>
<dbReference type="Pfam" id="PF03606">
    <property type="entry name" value="DcuC"/>
    <property type="match status" value="1"/>
</dbReference>
<dbReference type="GO" id="GO:0005886">
    <property type="term" value="C:plasma membrane"/>
    <property type="evidence" value="ECO:0007669"/>
    <property type="project" value="UniProtKB-SubCell"/>
</dbReference>
<keyword evidence="8" id="KW-1185">Reference proteome</keyword>
<comment type="subcellular location">
    <subcellularLocation>
        <location evidence="1">Cell membrane</location>
        <topology evidence="1">Multi-pass membrane protein</topology>
    </subcellularLocation>
</comment>
<accession>A0A562J4E5</accession>
<dbReference type="Proteomes" id="UP000318667">
    <property type="component" value="Unassembled WGS sequence"/>
</dbReference>
<sequence length="64" mass="6849">AVLAYQYGDGITNSIIPTSAALMGYLAVAGIPYERWVKFIWKLIIGWLIIGSLALVAAVLVGVQ</sequence>
<proteinExistence type="predicted"/>
<keyword evidence="2" id="KW-1003">Cell membrane</keyword>
<evidence type="ECO:0000313" key="8">
    <source>
        <dbReference type="Proteomes" id="UP000318667"/>
    </source>
</evidence>
<gene>
    <name evidence="7" type="ORF">IQ19_05508</name>
</gene>
<evidence type="ECO:0000256" key="1">
    <source>
        <dbReference type="ARBA" id="ARBA00004651"/>
    </source>
</evidence>
<dbReference type="EMBL" id="VLKI01000035">
    <property type="protein sequence ID" value="TWH78040.1"/>
    <property type="molecule type" value="Genomic_DNA"/>
</dbReference>
<evidence type="ECO:0000256" key="6">
    <source>
        <dbReference type="SAM" id="Phobius"/>
    </source>
</evidence>
<evidence type="ECO:0000256" key="2">
    <source>
        <dbReference type="ARBA" id="ARBA00022475"/>
    </source>
</evidence>
<organism evidence="7 8">
    <name type="scientific">Cytobacillus oceanisediminis</name>
    <dbReference type="NCBI Taxonomy" id="665099"/>
    <lineage>
        <taxon>Bacteria</taxon>
        <taxon>Bacillati</taxon>
        <taxon>Bacillota</taxon>
        <taxon>Bacilli</taxon>
        <taxon>Bacillales</taxon>
        <taxon>Bacillaceae</taxon>
        <taxon>Cytobacillus</taxon>
    </lineage>
</organism>
<evidence type="ECO:0000256" key="4">
    <source>
        <dbReference type="ARBA" id="ARBA00022989"/>
    </source>
</evidence>
<comment type="caution">
    <text evidence="7">The sequence shown here is derived from an EMBL/GenBank/DDBJ whole genome shotgun (WGS) entry which is preliminary data.</text>
</comment>
<dbReference type="InterPro" id="IPR018385">
    <property type="entry name" value="C4_dicarb_anaerob_car-like"/>
</dbReference>
<keyword evidence="3 6" id="KW-0812">Transmembrane</keyword>
<keyword evidence="5 6" id="KW-0472">Membrane</keyword>
<evidence type="ECO:0000256" key="5">
    <source>
        <dbReference type="ARBA" id="ARBA00023136"/>
    </source>
</evidence>
<dbReference type="AlphaFoldDB" id="A0A562J4E5"/>
<name>A0A562J4E5_9BACI</name>
<evidence type="ECO:0000256" key="3">
    <source>
        <dbReference type="ARBA" id="ARBA00022692"/>
    </source>
</evidence>